<feature type="compositionally biased region" description="Basic and acidic residues" evidence="2">
    <location>
        <begin position="1"/>
        <end position="12"/>
    </location>
</feature>
<keyword evidence="4" id="KW-1185">Reference proteome</keyword>
<gene>
    <name evidence="3" type="ORF">DCHRY22_LOCUS5135</name>
</gene>
<comment type="caution">
    <text evidence="3">The sequence shown here is derived from an EMBL/GenBank/DDBJ whole genome shotgun (WGS) entry which is preliminary data.</text>
</comment>
<dbReference type="EMBL" id="CAKASE010000050">
    <property type="protein sequence ID" value="CAG9564098.1"/>
    <property type="molecule type" value="Genomic_DNA"/>
</dbReference>
<evidence type="ECO:0000256" key="1">
    <source>
        <dbReference type="SAM" id="Coils"/>
    </source>
</evidence>
<protein>
    <submittedName>
        <fullName evidence="3">(African queen) hypothetical protein</fullName>
    </submittedName>
</protein>
<dbReference type="AlphaFoldDB" id="A0A8J2VZ88"/>
<name>A0A8J2VZ88_9NEOP</name>
<feature type="coiled-coil region" evidence="1">
    <location>
        <begin position="120"/>
        <end position="161"/>
    </location>
</feature>
<dbReference type="SUPFAM" id="SSF57997">
    <property type="entry name" value="Tropomyosin"/>
    <property type="match status" value="1"/>
</dbReference>
<proteinExistence type="predicted"/>
<evidence type="ECO:0000313" key="4">
    <source>
        <dbReference type="Proteomes" id="UP000789524"/>
    </source>
</evidence>
<reference evidence="3" key="1">
    <citation type="submission" date="2021-09" db="EMBL/GenBank/DDBJ databases">
        <authorList>
            <person name="Martin H S."/>
        </authorList>
    </citation>
    <scope>NUCLEOTIDE SEQUENCE</scope>
</reference>
<feature type="region of interest" description="Disordered" evidence="2">
    <location>
        <begin position="1"/>
        <end position="29"/>
    </location>
</feature>
<dbReference type="Proteomes" id="UP000789524">
    <property type="component" value="Unassembled WGS sequence"/>
</dbReference>
<dbReference type="Gene3D" id="1.10.287.1490">
    <property type="match status" value="1"/>
</dbReference>
<accession>A0A8J2VZ88</accession>
<keyword evidence="1" id="KW-0175">Coiled coil</keyword>
<dbReference type="OrthoDB" id="10009315at2759"/>
<feature type="region of interest" description="Disordered" evidence="2">
    <location>
        <begin position="36"/>
        <end position="55"/>
    </location>
</feature>
<organism evidence="3 4">
    <name type="scientific">Danaus chrysippus</name>
    <name type="common">African queen</name>
    <dbReference type="NCBI Taxonomy" id="151541"/>
    <lineage>
        <taxon>Eukaryota</taxon>
        <taxon>Metazoa</taxon>
        <taxon>Ecdysozoa</taxon>
        <taxon>Arthropoda</taxon>
        <taxon>Hexapoda</taxon>
        <taxon>Insecta</taxon>
        <taxon>Pterygota</taxon>
        <taxon>Neoptera</taxon>
        <taxon>Endopterygota</taxon>
        <taxon>Lepidoptera</taxon>
        <taxon>Glossata</taxon>
        <taxon>Ditrysia</taxon>
        <taxon>Papilionoidea</taxon>
        <taxon>Nymphalidae</taxon>
        <taxon>Danainae</taxon>
        <taxon>Danaini</taxon>
        <taxon>Danaina</taxon>
        <taxon>Danaus</taxon>
        <taxon>Anosia</taxon>
    </lineage>
</organism>
<evidence type="ECO:0000313" key="3">
    <source>
        <dbReference type="EMBL" id="CAG9564098.1"/>
    </source>
</evidence>
<feature type="compositionally biased region" description="Acidic residues" evidence="2">
    <location>
        <begin position="17"/>
        <end position="26"/>
    </location>
</feature>
<evidence type="ECO:0000256" key="2">
    <source>
        <dbReference type="SAM" id="MobiDB-lite"/>
    </source>
</evidence>
<sequence length="303" mass="33600">MASPSKTKEQSRLLDLSSDEESEDLQLEIIPNRKRKITRKSYGKDRRNPQSKSSEPSIASEVQCALCWAVRGTLLLWLLMLTWICASLYDQVTTMKLDIGSVSSSSASVSDSLQICHTAAKELKANATELTTRLSKLEKDHQELALRMEQATKELAFVSDQLSAAPKLADTPRRLAELQRTVADFGSQIKGFDSALASAKKQAVTASSGVEEVKNILHELETRSNDTIANMTTSFKMEEELKNQLTTLNNTLFNRIYDIENKVRDINKPLSTVATITTQPIVNATKITNTTETQGPAKPFVLH</sequence>